<gene>
    <name evidence="1" type="ORF">Anapl_00379</name>
</gene>
<evidence type="ECO:0000313" key="1">
    <source>
        <dbReference type="EMBL" id="EOB01007.1"/>
    </source>
</evidence>
<sequence>MSLLNGSSLHTCRPARALHGDSSDILAMYCTQTAPCAAARVAAQDLLAAAGCTSDEREDNVCGLPLTIVRQSLKKGNSGYSSCSACSANTLGMSRYRSGEKGAKEPQVVCSELEREFWHKLRVSGNIPWVTQTRTSAEEETLNEDCEAQKHYINGNCKNKPARKQELLSCGLRVSGQRLMLCNSPSPQPELVVGVNPEEMQHAQEQEMPMLALALQ</sequence>
<evidence type="ECO:0000313" key="2">
    <source>
        <dbReference type="Proteomes" id="UP000296049"/>
    </source>
</evidence>
<accession>R0JUY3</accession>
<organism evidence="1 2">
    <name type="scientific">Anas platyrhynchos</name>
    <name type="common">Mallard</name>
    <name type="synonym">Anas boschas</name>
    <dbReference type="NCBI Taxonomy" id="8839"/>
    <lineage>
        <taxon>Eukaryota</taxon>
        <taxon>Metazoa</taxon>
        <taxon>Chordata</taxon>
        <taxon>Craniata</taxon>
        <taxon>Vertebrata</taxon>
        <taxon>Euteleostomi</taxon>
        <taxon>Archelosauria</taxon>
        <taxon>Archosauria</taxon>
        <taxon>Dinosauria</taxon>
        <taxon>Saurischia</taxon>
        <taxon>Theropoda</taxon>
        <taxon>Coelurosauria</taxon>
        <taxon>Aves</taxon>
        <taxon>Neognathae</taxon>
        <taxon>Galloanserae</taxon>
        <taxon>Anseriformes</taxon>
        <taxon>Anatidae</taxon>
        <taxon>Anatinae</taxon>
        <taxon>Anas</taxon>
    </lineage>
</organism>
<dbReference type="EMBL" id="KB743139">
    <property type="protein sequence ID" value="EOB01007.1"/>
    <property type="molecule type" value="Genomic_DNA"/>
</dbReference>
<protein>
    <submittedName>
        <fullName evidence="1">Uncharacterized protein</fullName>
    </submittedName>
</protein>
<keyword evidence="2" id="KW-1185">Reference proteome</keyword>
<name>R0JUY3_ANAPL</name>
<proteinExistence type="predicted"/>
<dbReference type="Proteomes" id="UP000296049">
    <property type="component" value="Unassembled WGS sequence"/>
</dbReference>
<reference evidence="2" key="1">
    <citation type="journal article" date="2013" name="Nat. Genet.">
        <title>The duck genome and transcriptome provide insight into an avian influenza virus reservoir species.</title>
        <authorList>
            <person name="Huang Y."/>
            <person name="Li Y."/>
            <person name="Burt D.W."/>
            <person name="Chen H."/>
            <person name="Zhang Y."/>
            <person name="Qian W."/>
            <person name="Kim H."/>
            <person name="Gan S."/>
            <person name="Zhao Y."/>
            <person name="Li J."/>
            <person name="Yi K."/>
            <person name="Feng H."/>
            <person name="Zhu P."/>
            <person name="Li B."/>
            <person name="Liu Q."/>
            <person name="Fairley S."/>
            <person name="Magor K.E."/>
            <person name="Du Z."/>
            <person name="Hu X."/>
            <person name="Goodman L."/>
            <person name="Tafer H."/>
            <person name="Vignal A."/>
            <person name="Lee T."/>
            <person name="Kim K.W."/>
            <person name="Sheng Z."/>
            <person name="An Y."/>
            <person name="Searle S."/>
            <person name="Herrero J."/>
            <person name="Groenen M.A."/>
            <person name="Crooijmans R.P."/>
            <person name="Faraut T."/>
            <person name="Cai Q."/>
            <person name="Webster R.G."/>
            <person name="Aldridge J.R."/>
            <person name="Warren W.C."/>
            <person name="Bartschat S."/>
            <person name="Kehr S."/>
            <person name="Marz M."/>
            <person name="Stadler P.F."/>
            <person name="Smith J."/>
            <person name="Kraus R.H."/>
            <person name="Zhao Y."/>
            <person name="Ren L."/>
            <person name="Fei J."/>
            <person name="Morisson M."/>
            <person name="Kaiser P."/>
            <person name="Griffin D.K."/>
            <person name="Rao M."/>
            <person name="Pitel F."/>
            <person name="Wang J."/>
            <person name="Li N."/>
        </authorList>
    </citation>
    <scope>NUCLEOTIDE SEQUENCE [LARGE SCALE GENOMIC DNA]</scope>
</reference>
<dbReference type="AlphaFoldDB" id="R0JUY3"/>